<feature type="region of interest" description="Disordered" evidence="1">
    <location>
        <begin position="392"/>
        <end position="414"/>
    </location>
</feature>
<feature type="signal peptide" evidence="2">
    <location>
        <begin position="1"/>
        <end position="18"/>
    </location>
</feature>
<keyword evidence="4" id="KW-1185">Reference proteome</keyword>
<gene>
    <name evidence="3" type="ORF">SLOPH_1046</name>
</gene>
<keyword evidence="2" id="KW-0732">Signal</keyword>
<feature type="region of interest" description="Disordered" evidence="1">
    <location>
        <begin position="121"/>
        <end position="150"/>
    </location>
</feature>
<dbReference type="EMBL" id="ATCN01000621">
    <property type="protein sequence ID" value="EPR78680.1"/>
    <property type="molecule type" value="Genomic_DNA"/>
</dbReference>
<reference evidence="4" key="1">
    <citation type="journal article" date="2013" name="PLoS Genet.">
        <title>The genome of Spraguea lophii and the basis of host-microsporidian interactions.</title>
        <authorList>
            <person name="Campbell S.E."/>
            <person name="Williams T.A."/>
            <person name="Yousuf A."/>
            <person name="Soanes D.M."/>
            <person name="Paszkiewicz K.H."/>
            <person name="Williams B.A.P."/>
        </authorList>
    </citation>
    <scope>NUCLEOTIDE SEQUENCE [LARGE SCALE GENOMIC DNA]</scope>
    <source>
        <strain evidence="4">42_110</strain>
    </source>
</reference>
<sequence>MNTLSFICYIALFVASSSDEEGNGTPEERIYEEVDAIYHNPRLLYTSRKEQSGKQNGRDESPHYKTPRSIMALPFSYLSELPTNPYNSMKEKRKTLSHIESRHISPKPLVNLNIKFSQNISKSRVSQERPLDSNNGKLGLHEKTNESCGKPHKKHQIEIYLLGKINALNGTENTDIVEKKNIENKDSILRENIPTPATGSEQSNLNSLHAIEAQYTQYVDLCKKFAILKNQFDNFGDLLSTQLNDLAIQKTALSNKVSSYEEKPIKISDGAMWKQRNRKQTRSFNVLDAKLKETFSEDTDDHCYINYTGDKITVGKSSSFKDLKAKTIDDIVRSSTLKIRNPPFKPIFFDKPPKEELVVPDVYKCEKSEKQNTCKKIEKRNTCEKIKKENPCEKKGKGFKNLFSKKKQKPYNKK</sequence>
<evidence type="ECO:0000256" key="2">
    <source>
        <dbReference type="SAM" id="SignalP"/>
    </source>
</evidence>
<evidence type="ECO:0000256" key="1">
    <source>
        <dbReference type="SAM" id="MobiDB-lite"/>
    </source>
</evidence>
<accession>S7W778</accession>
<evidence type="ECO:0000313" key="4">
    <source>
        <dbReference type="Proteomes" id="UP000014978"/>
    </source>
</evidence>
<dbReference type="Proteomes" id="UP000014978">
    <property type="component" value="Unassembled WGS sequence"/>
</dbReference>
<dbReference type="AlphaFoldDB" id="S7W778"/>
<dbReference type="InParanoid" id="S7W778"/>
<protein>
    <submittedName>
        <fullName evidence="3">Uncharacterized protein</fullName>
    </submittedName>
</protein>
<name>S7W778_SPRLO</name>
<feature type="region of interest" description="Disordered" evidence="1">
    <location>
        <begin position="47"/>
        <end position="66"/>
    </location>
</feature>
<organism evidence="3 4">
    <name type="scientific">Spraguea lophii (strain 42_110)</name>
    <name type="common">Microsporidian parasite</name>
    <dbReference type="NCBI Taxonomy" id="1358809"/>
    <lineage>
        <taxon>Eukaryota</taxon>
        <taxon>Fungi</taxon>
        <taxon>Fungi incertae sedis</taxon>
        <taxon>Microsporidia</taxon>
        <taxon>Spragueidae</taxon>
        <taxon>Spraguea</taxon>
    </lineage>
</organism>
<dbReference type="HOGENOM" id="CLU_664250_0_0_1"/>
<feature type="compositionally biased region" description="Basic residues" evidence="1">
    <location>
        <begin position="403"/>
        <end position="414"/>
    </location>
</feature>
<proteinExistence type="predicted"/>
<feature type="compositionally biased region" description="Basic and acidic residues" evidence="1">
    <location>
        <begin position="47"/>
        <end position="63"/>
    </location>
</feature>
<feature type="chain" id="PRO_5004546030" evidence="2">
    <location>
        <begin position="19"/>
        <end position="414"/>
    </location>
</feature>
<comment type="caution">
    <text evidence="3">The sequence shown here is derived from an EMBL/GenBank/DDBJ whole genome shotgun (WGS) entry which is preliminary data.</text>
</comment>
<evidence type="ECO:0000313" key="3">
    <source>
        <dbReference type="EMBL" id="EPR78680.1"/>
    </source>
</evidence>
<dbReference type="VEuPathDB" id="MicrosporidiaDB:SLOPH_1046"/>